<dbReference type="InterPro" id="IPR036737">
    <property type="entry name" value="OmpA-like_sf"/>
</dbReference>
<dbReference type="EMBL" id="CYSE01000004">
    <property type="protein sequence ID" value="CUH79252.1"/>
    <property type="molecule type" value="Genomic_DNA"/>
</dbReference>
<dbReference type="Proteomes" id="UP000054935">
    <property type="component" value="Unassembled WGS sequence"/>
</dbReference>
<dbReference type="SUPFAM" id="SSF103088">
    <property type="entry name" value="OmpA-like"/>
    <property type="match status" value="1"/>
</dbReference>
<evidence type="ECO:0000259" key="4">
    <source>
        <dbReference type="PROSITE" id="PS51123"/>
    </source>
</evidence>
<reference evidence="5 6" key="1">
    <citation type="submission" date="2015-09" db="EMBL/GenBank/DDBJ databases">
        <authorList>
            <consortium name="Swine Surveillance"/>
        </authorList>
    </citation>
    <scope>NUCLEOTIDE SEQUENCE [LARGE SCALE GENOMIC DNA]</scope>
    <source>
        <strain evidence="5 6">CECT 7648</strain>
    </source>
</reference>
<dbReference type="PANTHER" id="PTHR30570">
    <property type="entry name" value="PERIPLASMIC PHOSPHATE BINDING COMPONENT OF PHOSPHATE ABC TRANSPORTER"/>
    <property type="match status" value="1"/>
</dbReference>
<dbReference type="InterPro" id="IPR006665">
    <property type="entry name" value="OmpA-like"/>
</dbReference>
<dbReference type="InterPro" id="IPR024370">
    <property type="entry name" value="PBP_domain"/>
</dbReference>
<feature type="signal peptide" evidence="3">
    <location>
        <begin position="1"/>
        <end position="23"/>
    </location>
</feature>
<dbReference type="PANTHER" id="PTHR30570:SF1">
    <property type="entry name" value="PHOSPHATE-BINDING PROTEIN PSTS"/>
    <property type="match status" value="1"/>
</dbReference>
<dbReference type="Gene3D" id="3.30.1330.60">
    <property type="entry name" value="OmpA-like domain"/>
    <property type="match status" value="1"/>
</dbReference>
<evidence type="ECO:0000313" key="6">
    <source>
        <dbReference type="Proteomes" id="UP000054935"/>
    </source>
</evidence>
<dbReference type="STRING" id="441103.TRN7648_02375"/>
<keyword evidence="6" id="KW-1185">Reference proteome</keyword>
<feature type="chain" id="PRO_5006063832" evidence="3">
    <location>
        <begin position="24"/>
        <end position="517"/>
    </location>
</feature>
<evidence type="ECO:0000256" key="3">
    <source>
        <dbReference type="SAM" id="SignalP"/>
    </source>
</evidence>
<sequence length="517" mass="55636">MALLRAAVFAALFIMAAVSAALAQDITLRSRDGGVELTGTLLGFDGEFYRIETRFGELTVDGSGVNCEGVGCPSLIDYVAEVDISGSATMGRVLMPALIQSFALRGGMTTTREVQDDTHFTYVIRDNGKPVGRFYFHVTNTDQGFDDLLADDADIVMALREIRPAEAKQARAEGLGDMTQANRSRVVALDAMVPITSPSNPVNGLTLTQLAGVLSGRITNWGPLGGADAPITLHLRDGGSGLAQTMQDRLLKPARGTVPEDAVRHDTNAALAEAVARDPFGLGIASFSEIGNTKPLVLTGACGFTLRAARRSIKTEDYPLTAPMFLYVPARRLPKLAREFLTFTRSPMAQIVIRRAGFIDQAPEEVAIDMQGDRFVNAITVAEGEDGLRTLQEMTQALAGMRRLTTSFRFEPGSSRLDAQSRSNVQQLAAAMEAGVYDGREVMFVGFSDGQGPAAPNLRIARKRALAVRTAVQDTAETADLGRIAIGDKGFGEAMPMACDDSSWGREVNRRVEVWVR</sequence>
<dbReference type="Pfam" id="PF00691">
    <property type="entry name" value="OmpA"/>
    <property type="match status" value="1"/>
</dbReference>
<dbReference type="AlphaFoldDB" id="A0A0P1GW46"/>
<dbReference type="CDD" id="cd07185">
    <property type="entry name" value="OmpA_C-like"/>
    <property type="match status" value="1"/>
</dbReference>
<dbReference type="GO" id="GO:0016020">
    <property type="term" value="C:membrane"/>
    <property type="evidence" value="ECO:0007669"/>
    <property type="project" value="UniProtKB-UniRule"/>
</dbReference>
<dbReference type="Pfam" id="PF12849">
    <property type="entry name" value="PBP_like_2"/>
    <property type="match status" value="1"/>
</dbReference>
<dbReference type="OrthoDB" id="9790048at2"/>
<evidence type="ECO:0000256" key="1">
    <source>
        <dbReference type="ARBA" id="ARBA00022729"/>
    </source>
</evidence>
<accession>A0A0P1GW46</accession>
<name>A0A0P1GW46_9RHOB</name>
<dbReference type="SUPFAM" id="SSF53850">
    <property type="entry name" value="Periplasmic binding protein-like II"/>
    <property type="match status" value="1"/>
</dbReference>
<dbReference type="Gene3D" id="3.40.190.10">
    <property type="entry name" value="Periplasmic binding protein-like II"/>
    <property type="match status" value="2"/>
</dbReference>
<feature type="domain" description="OmpA-like" evidence="4">
    <location>
        <begin position="397"/>
        <end position="517"/>
    </location>
</feature>
<evidence type="ECO:0000313" key="5">
    <source>
        <dbReference type="EMBL" id="CUH79252.1"/>
    </source>
</evidence>
<dbReference type="RefSeq" id="WP_058247885.1">
    <property type="nucleotide sequence ID" value="NZ_CYSE01000004.1"/>
</dbReference>
<gene>
    <name evidence="5" type="primary">pstS1</name>
    <name evidence="5" type="ORF">TRN7648_02375</name>
</gene>
<evidence type="ECO:0000256" key="2">
    <source>
        <dbReference type="PROSITE-ProRule" id="PRU00473"/>
    </source>
</evidence>
<keyword evidence="2" id="KW-0472">Membrane</keyword>
<dbReference type="InterPro" id="IPR050811">
    <property type="entry name" value="Phosphate_ABC_transporter"/>
</dbReference>
<dbReference type="PROSITE" id="PS51123">
    <property type="entry name" value="OMPA_2"/>
    <property type="match status" value="1"/>
</dbReference>
<keyword evidence="1 3" id="KW-0732">Signal</keyword>
<proteinExistence type="predicted"/>
<protein>
    <submittedName>
        <fullName evidence="5">Phosphate-binding protein PstS 1</fullName>
    </submittedName>
</protein>
<organism evidence="5 6">
    <name type="scientific">Tropicibacter naphthalenivorans</name>
    <dbReference type="NCBI Taxonomy" id="441103"/>
    <lineage>
        <taxon>Bacteria</taxon>
        <taxon>Pseudomonadati</taxon>
        <taxon>Pseudomonadota</taxon>
        <taxon>Alphaproteobacteria</taxon>
        <taxon>Rhodobacterales</taxon>
        <taxon>Roseobacteraceae</taxon>
        <taxon>Tropicibacter</taxon>
    </lineage>
</organism>